<dbReference type="Gene3D" id="1.20.58.60">
    <property type="match status" value="15"/>
</dbReference>
<dbReference type="SUPFAM" id="SSF46966">
    <property type="entry name" value="Spectrin repeat"/>
    <property type="match status" value="17"/>
</dbReference>
<dbReference type="GO" id="GO:0031965">
    <property type="term" value="C:nuclear membrane"/>
    <property type="evidence" value="ECO:0007669"/>
    <property type="project" value="UniProtKB-SubCell"/>
</dbReference>
<dbReference type="EMBL" id="JAURVH010001526">
    <property type="protein sequence ID" value="KAK5917497.1"/>
    <property type="molecule type" value="Genomic_DNA"/>
</dbReference>
<gene>
    <name evidence="18" type="ORF">CgunFtcFv8_012384</name>
</gene>
<evidence type="ECO:0000256" key="8">
    <source>
        <dbReference type="ARBA" id="ARBA00022737"/>
    </source>
</evidence>
<keyword evidence="8" id="KW-0677">Repeat</keyword>
<evidence type="ECO:0000256" key="4">
    <source>
        <dbReference type="ARBA" id="ARBA00008619"/>
    </source>
</evidence>
<evidence type="ECO:0000256" key="13">
    <source>
        <dbReference type="ARBA" id="ARBA00023212"/>
    </source>
</evidence>
<evidence type="ECO:0000256" key="3">
    <source>
        <dbReference type="ARBA" id="ARBA00004245"/>
    </source>
</evidence>
<evidence type="ECO:0000256" key="5">
    <source>
        <dbReference type="ARBA" id="ARBA00022490"/>
    </source>
</evidence>
<feature type="coiled-coil region" evidence="15">
    <location>
        <begin position="4451"/>
        <end position="4502"/>
    </location>
</feature>
<dbReference type="PANTHER" id="PTHR14514">
    <property type="entry name" value="PKA ANCHORING PROTEIN"/>
    <property type="match status" value="1"/>
</dbReference>
<dbReference type="Pfam" id="PF25803">
    <property type="entry name" value="Spectrin_SYNE1_2"/>
    <property type="match status" value="1"/>
</dbReference>
<evidence type="ECO:0000259" key="17">
    <source>
        <dbReference type="PROSITE" id="PS50021"/>
    </source>
</evidence>
<feature type="compositionally biased region" description="Gly residues" evidence="16">
    <location>
        <begin position="2111"/>
        <end position="2130"/>
    </location>
</feature>
<comment type="caution">
    <text evidence="18">The sequence shown here is derived from an EMBL/GenBank/DDBJ whole genome shotgun (WGS) entry which is preliminary data.</text>
</comment>
<evidence type="ECO:0000256" key="14">
    <source>
        <dbReference type="ARBA" id="ARBA00023242"/>
    </source>
</evidence>
<sequence>MDQRKDGRKSSLNLVSGFFQYLRDEQEAVQKRTFTKWINSHLAKCKPPLEVTDLFEDIKDGVRLLALLEVLSGQRLPCEQGRQLKRIHWVSNIGTALKFLEGRKIKLVNIHATDIADGRPSIVLGLIWTVILYFQIEELTTPPPMKRKVVQRFQGGAKKALLRWVQSNAAQFHGLQVKDFGPSWRDGVLFQSVVHSIRPDLVDMEEVRRRSNRENLEEAFSLAENQLGIPRLLDPEDVDVDKPDEKSIMTYVAQFLKHYPNPGLCEADGQQDEFCPGDIEQMLEREERQMLRELKVFLDQLEREVLRAQGSEGSLTDKYQEFKSFRAHFEMKRKQSEPLLQPISREGKLSVDQALLKQAWDRVSARLVEWHLHLDQSLPGPLGGVGAWLHRAETLLREDVSLKNQPEDTANELHRKLDQHKEVLKNLETHRQPFLQIHRAGAVNGVPVPPEQLQDLAERFHSVSSSSHAHLVRLEFWEMKYRLMAFLMLAESKLKSWIIKYGRRDSVELLLQTYLTFVEGQRFFDQYEMIYSDLKRSAEVYIKSDSAVEEAEGVSKLLCDASSQWRNLALEVRSVRSMLEEVLSNWEKYGGTVASLQAWLEDAESMLNQSEGGKRDFFRNLSHWMQQHTDMNDAGNFLIETCDESVSRDLKQQLLLLNGRWRELFVKVKHYARADEVDQLRQDYQDGISTLKIFMDNTNQKMVANVQVSFLNVRAFAQDMEEVKQKVPAMEAACKAASRTAQLLSKDSPQDETSAMTELMGSVREQLAKVRERSLPLLRESQSLLPPLEEMERNISGFYQALEKASHITGTPSCEGGDFKVKCQELVTFTHSCKKCLTNIERNHQNIQKILSSSSTLEHLDLNLLQKRVADLQASSQVMIKESTEWRRHEEANSCLMRRFEESRTELESVLKTAQSCLTERGEPEELQSKHTEVLAQLDQRVLNSFLKACDELTDILPQPEQQGLQETVRRLHKHWKELGAEAALQEGSLSWLKARMAALTEVSADGDAQRNGDALSKLCSDFKALLASLLEAEKMLLALGDCAQFREEVQTLLEDLVLGQREAQSEVSRILDCPSVREAQQQLLSHQQLLKRLRMKRKEVQQLILRGQTLQGEEGVGGALQTDLHLLETTVSKMEQNTDSQEQSLEPGRSSPASRGAVQDFLLRARSSLDRDQTFSSPESLSAELDQAQVLLRQSAAEASHMNTLLKRAREIQLGPNNRDLLLEQARTLSGEVGRVEAGLNNDVQTLQQMKTLWMKFSQDFEAFSLWVSEKEKQLEVLKSSSRPLEEQISVVKSCRPRGGSPLSWRGGSQALSQFVSSGEGSRIKARLTQIGRYWEELQESVQQQEEALQESATYLQRFTCSLQQMDSSLSDLQNQLHLPLKSCSSSSETYRALQDHMAAARRLRERPAAERSVTELNVRYEESLQEARDSQRGLEELLTLWRRFEKQRSHLTSCLERSEAASHPESRLLSADRAKLRAEIQELQGVHEELLSLQTPLSELQTLAPSLSVSASEEREQQLQGEIQSLQRRLQEQGEYLPQRVSALQTHLSLLDQFDQDLLLFSSRSETLLCKLRSAPAVNIRDLQPTHTHCKESHAALQQQSGEMRRLQEQLEQLCLRCEGGGEGGEAQLLRSRAAGGLQPQLDALQTAELQTESLQRLHSFLQKHSHAGGVLRGLRETLEGRGVLRESLEVWTAASVRATSTWGGSEGGVSRVSSCRLLADAVSSQLDSVRSLLGEKQSEAEALGSLWSSFRRRRETLLQTVEKLEEQAERSSCKEATLSQLQNRLRFFSQLEDELQSHLHELQWLQERGGELALRDQELGGEVQREISLLQNTWGETRTLITERQEQCHLLVELMKEYQSLKTSLCSVTDSSETLMDIRSVLRDHEETRRALTKHEALKVEMLSRQQEVEQLSVRGKQLVMELKKIPECPSETLKRDMETLVDHWLDVSEKLDENLLQLHQSLSLWEEVRSIGEELQSWSGGALMELNESLNNLNHSRGAEERLAALRVELLQKEQRLETLQSKVCELRRGGRSEETPAGLQVLQTDLRKKLLGVQKLQDQASANLQDFLSQRKQLQDYITQMSLWLKSMEDPLMSLPSGSAPRGHLQGEGGAEGAAGPAGGPGRQQGGSELSLQETHLQTHFTDLVQEFHRWLLEQKEIVKECSDRSGDTNIVERKLQKLKGAMQRVGEGEQRLTEVCEEGEQLLLHLPKGSAGQVQQQLSALQLDWDGFVETCRQNQQTLEDGHSLLRGLEARLKKLRWWLDLMEQRMTSDLMEALQRGPERAALQQVEEFQQEVLKERDSFERLCQEAQALNEGGAGRRQRDPGVSLQETLGYEEALQSSRLWLSSVTERLHLLSSTTGSKEALESRLAAVQDILLMKGEGEVKLNMTLGKGEQVLKHNRGEEGEKICSQLQGLKDSWSNMMVISISCHSRLEVASSQWTLYLASHQQLLQWMQSVEQELGGALPPQVGLKEKASLLERLRGVQSDVEAHAPPLSRLMEQALELHEKTGDQTFGPEARGELSAKYSDISASVKGKVQVMQSIVSEHQQYLDAVRDFSDWLLSAREELQRWSELSGDSASVHRKLCQVQELLDSKQRGRERLSRVQRCGAVCRDHTGAGGFEALEREEAGLVSCWEQWERSALQTRASLETALSQISCSEQEFSSLSAQMELQLHDFSRLLKDCRLRVTQAERLTEGEEAVKGWTLAKDVVEELQKAEPASEHLKTQLNDLCRFSRDVGVQSERVSALIKEYNSVSLQAGRECQSKQKLLDQGFRSACRDFQQWLVNAKINTAKCFDVPQNLSEATASLQKIQEFLSDREAGQQQLGAVQRSGELLCSAAEKERVEAVRGKMSCFREDWRNMMSSLHHRENSLQTVLSQMRDFEESAEPLQESLDATERSVHQSCSRLHDLGTKKQELHKLQSVLEDLSSAFIHRASQLSAQYLALTSLTKEKASRIERISSEHHMFSEGLEGLQDWISDTRHTLTTYCSPTADKQLLDSRVIKLEALLSARQEKEIQLKMLVTRGESVQRNTSAEGVPVLQGDLRELKEAWDHLLCASIHCKSQLEGSLSQWTSYQEDVQQFVSWVERVEDGLDPADKPCPEMRDKTASLSKAKLLHEEVLSHGALLDAISVKSGTLAESYETRLELQELLERYEAARDSARSAVCRAEQLVASHLEYQRDLQSFEDWLEEEQEALGCYTQLEGDVEILEDTLQRLQELQLRCSEGQALLNMLLLSRGHVVPWGVPQTEDRVLETLQQQWGGYQARLGDTRSQLNSTLAKLRQMEQKFQRLDSWLRSMEAKAQIRTHRRGERDTKEAQLLLVKGWQEEVLVYQEEMEGLSLLAQQVLDETHISSRISTRATQITARYHELLLHLMDLIKQLTEEVLLTEEAQSVSISFSEWLRAAQSNFSSSCSQEAVDRSAMERKMKRLETLQADCEQGLSLMKTLREKTQRALGFLEEGEAGRLQEEVEEGLLQMEQLMEALRVQHTSTEKCIALSKDFSDKYRSQNQWLSETRTLLACSVEPKAELYQKKAQLAKYKTILQTVQSHDSALRSVLEKGEVLLDSVHDPSIRASLRALQEDYLLLRGAAQAQVQVLVECVKEHEEYNTELQEVEKWLLQTSSRLVSCDSSWQSGGMEAATQQLARHKAIMEEISGFEERLRSLQQRADALLSSCSEQVQSKMLQQLQSHLQGARDSYSAVCSTAQRVDQSLDRELQKHASHQDTLQQSQAWLRAVQEEELQLRPPAGLQGALQQLKQHRALQQQASTYLDLVCSECDLSHEAVRDTAAQVQQLKLTIEDRMSRSQALWEGWREVKEQKQELGALFVDTEQQLLSLSRRPAELEEKIAHNMLQQAKECSQQLQSKQSVLTKMKETETDSRLTEGQESPELAELERLRLRWLDLRSQAQQLQVQREEDLQRAAEYHLCISAVETLFEQVSRDWDNLARTDAESSAQHLEALRRLAAALEEQKGTLEALKEQKQKVVQQLNLDDKELVKEQISHFEQRWAQMQSLIQRKIQDSVLTLEEMGQVEARLREAREWAEEQQPALSEAMKMSPPPELAQSFLFDHLSVCSELEAKQLVLDQATADSDRVLARLGLSERHRLQQLISSTQAEVENLSVKVAQRRKHLSKAFTERSQFLVAVGQSISWVQQNQKKAQAEEHVALLPEDLSKQVRTCRNIQSSLKAYQSELTSLWAQGRDLMRGASDEERNEILSKLQELQNAFDRTLHRCGQKLQELEKVLVSRKYFKSDLERICVWIKQADITTFPEVSLMVGDGELEAQLLKYEQIVEQARENENLLLIVERAGQEILPSLNEPDRCYLDEKLTTLPLQYNSILALAREKQEKVQQAILTRNEYTSFIDLTHKALQELERQFSSLGEQPAGLQTEEVERLQRDYRSLQSDLVRLGLAVSELSQKKEGFRSTGQPWRPEEMTTLSSLYNGLKRLVEQKVEHLDETLESFEDHKAMALQVDSQLKATKEQLVKVNEETQSAEERLKNYHTLAGSLQSANSHLSRLTEQMDTLAPRVEQGAQDASKEQVALWQEELRSLQAAVGDLIEECETRFVQSKDFETEMERTLEWLQRVRDELDCAVMVDVRVEKVQEEIRKQQIMQEEVQSRLRIVAALSSREKQTYIGANELVPGHVDSSLQEMAKLQADVQKALSSKQVRGGHGR</sequence>
<feature type="region of interest" description="Disordered" evidence="16">
    <location>
        <begin position="2099"/>
        <end position="2133"/>
    </location>
</feature>
<dbReference type="SMART" id="SM00150">
    <property type="entry name" value="SPEC"/>
    <property type="match status" value="16"/>
</dbReference>
<organism evidence="18 19">
    <name type="scientific">Champsocephalus gunnari</name>
    <name type="common">Mackerel icefish</name>
    <dbReference type="NCBI Taxonomy" id="52237"/>
    <lineage>
        <taxon>Eukaryota</taxon>
        <taxon>Metazoa</taxon>
        <taxon>Chordata</taxon>
        <taxon>Craniata</taxon>
        <taxon>Vertebrata</taxon>
        <taxon>Euteleostomi</taxon>
        <taxon>Actinopterygii</taxon>
        <taxon>Neopterygii</taxon>
        <taxon>Teleostei</taxon>
        <taxon>Neoteleostei</taxon>
        <taxon>Acanthomorphata</taxon>
        <taxon>Eupercaria</taxon>
        <taxon>Perciformes</taxon>
        <taxon>Notothenioidei</taxon>
        <taxon>Channichthyidae</taxon>
        <taxon>Champsocephalus</taxon>
    </lineage>
</organism>
<feature type="domain" description="Calponin-homology (CH)" evidence="17">
    <location>
        <begin position="28"/>
        <end position="135"/>
    </location>
</feature>
<feature type="coiled-coil region" evidence="15">
    <location>
        <begin position="1077"/>
        <end position="1107"/>
    </location>
</feature>
<accession>A0AAN8HJD2</accession>
<dbReference type="Pfam" id="PF00435">
    <property type="entry name" value="Spectrin"/>
    <property type="match status" value="2"/>
</dbReference>
<dbReference type="Proteomes" id="UP001331515">
    <property type="component" value="Unassembled WGS sequence"/>
</dbReference>
<dbReference type="SMART" id="SM00033">
    <property type="entry name" value="CH"/>
    <property type="match status" value="2"/>
</dbReference>
<dbReference type="FunFam" id="1.20.58.60:FF:000139">
    <property type="entry name" value="nesprin-1 isoform X1"/>
    <property type="match status" value="1"/>
</dbReference>
<feature type="coiled-coil region" evidence="15">
    <location>
        <begin position="1757"/>
        <end position="1811"/>
    </location>
</feature>
<dbReference type="PANTHER" id="PTHR14514:SF3">
    <property type="entry name" value="NESPRIN-1"/>
    <property type="match status" value="1"/>
</dbReference>
<evidence type="ECO:0000256" key="15">
    <source>
        <dbReference type="SAM" id="Coils"/>
    </source>
</evidence>
<feature type="coiled-coil region" evidence="15">
    <location>
        <begin position="1592"/>
        <end position="1619"/>
    </location>
</feature>
<evidence type="ECO:0000256" key="7">
    <source>
        <dbReference type="ARBA" id="ARBA00022692"/>
    </source>
</evidence>
<dbReference type="InterPro" id="IPR001715">
    <property type="entry name" value="CH_dom"/>
</dbReference>
<keyword evidence="5" id="KW-0963">Cytoplasm</keyword>
<protein>
    <recommendedName>
        <fullName evidence="17">Calponin-homology (CH) domain-containing protein</fullName>
    </recommendedName>
</protein>
<dbReference type="Pfam" id="PF00307">
    <property type="entry name" value="CH"/>
    <property type="match status" value="2"/>
</dbReference>
<evidence type="ECO:0000256" key="6">
    <source>
        <dbReference type="ARBA" id="ARBA00022553"/>
    </source>
</evidence>
<feature type="region of interest" description="Disordered" evidence="16">
    <location>
        <begin position="1135"/>
        <end position="1157"/>
    </location>
</feature>
<feature type="compositionally biased region" description="Polar residues" evidence="16">
    <location>
        <begin position="1135"/>
        <end position="1145"/>
    </location>
</feature>
<dbReference type="InterPro" id="IPR036872">
    <property type="entry name" value="CH_dom_sf"/>
</dbReference>
<keyword evidence="10 15" id="KW-0175">Coiled coil</keyword>
<feature type="coiled-coil region" evidence="15">
    <location>
        <begin position="4390"/>
        <end position="4417"/>
    </location>
</feature>
<name>A0AAN8HJD2_CHAGU</name>
<feature type="coiled-coil region" evidence="15">
    <location>
        <begin position="2000"/>
        <end position="2027"/>
    </location>
</feature>
<keyword evidence="12" id="KW-0009">Actin-binding</keyword>
<feature type="coiled-coil region" evidence="15">
    <location>
        <begin position="3653"/>
        <end position="3680"/>
    </location>
</feature>
<dbReference type="Gene3D" id="1.10.418.10">
    <property type="entry name" value="Calponin-like domain"/>
    <property type="match status" value="2"/>
</dbReference>
<dbReference type="GO" id="GO:0003779">
    <property type="term" value="F:actin binding"/>
    <property type="evidence" value="ECO:0007669"/>
    <property type="project" value="UniProtKB-KW"/>
</dbReference>
<keyword evidence="9" id="KW-1133">Transmembrane helix</keyword>
<dbReference type="InterPro" id="IPR047291">
    <property type="entry name" value="CH_SYNE1_rpt2"/>
</dbReference>
<evidence type="ECO:0000313" key="18">
    <source>
        <dbReference type="EMBL" id="KAK5917497.1"/>
    </source>
</evidence>
<dbReference type="InterPro" id="IPR002017">
    <property type="entry name" value="Spectrin_repeat"/>
</dbReference>
<dbReference type="FunFam" id="1.10.418.10:FF:000037">
    <property type="entry name" value="nesprin-1 isoform X1"/>
    <property type="match status" value="1"/>
</dbReference>
<dbReference type="FunFam" id="1.10.418.10:FF:000033">
    <property type="entry name" value="nesprin-1 isoform X1"/>
    <property type="match status" value="1"/>
</dbReference>
<evidence type="ECO:0000256" key="2">
    <source>
        <dbReference type="ARBA" id="ARBA00004204"/>
    </source>
</evidence>
<dbReference type="InterPro" id="IPR057057">
    <property type="entry name" value="Spectrin_SYNE1"/>
</dbReference>
<dbReference type="PROSITE" id="PS00020">
    <property type="entry name" value="ACTININ_2"/>
    <property type="match status" value="1"/>
</dbReference>
<dbReference type="CDD" id="cd00176">
    <property type="entry name" value="SPEC"/>
    <property type="match status" value="2"/>
</dbReference>
<dbReference type="PROSITE" id="PS50021">
    <property type="entry name" value="CH"/>
    <property type="match status" value="2"/>
</dbReference>
<feature type="domain" description="Calponin-homology (CH)" evidence="17">
    <location>
        <begin position="155"/>
        <end position="260"/>
    </location>
</feature>
<evidence type="ECO:0000256" key="10">
    <source>
        <dbReference type="ARBA" id="ARBA00023054"/>
    </source>
</evidence>
<dbReference type="InterPro" id="IPR047290">
    <property type="entry name" value="CH_SYNE1_rpt1"/>
</dbReference>
<dbReference type="Pfam" id="PF25034">
    <property type="entry name" value="Spectrin_SYNE1"/>
    <property type="match status" value="1"/>
</dbReference>
<keyword evidence="7" id="KW-0812">Transmembrane</keyword>
<dbReference type="InterPro" id="IPR018159">
    <property type="entry name" value="Spectrin/alpha-actinin"/>
</dbReference>
<feature type="coiled-coil region" evidence="15">
    <location>
        <begin position="3143"/>
        <end position="3170"/>
    </location>
</feature>
<keyword evidence="13" id="KW-0206">Cytoskeleton</keyword>
<comment type="subcellular location">
    <subcellularLocation>
        <location evidence="3">Cytoplasm</location>
        <location evidence="3">Cytoskeleton</location>
    </subcellularLocation>
    <subcellularLocation>
        <location evidence="2">Cytoplasm</location>
        <location evidence="2">Myofibril</location>
        <location evidence="2">Sarcomere</location>
    </subcellularLocation>
    <subcellularLocation>
        <location evidence="1">Nucleus membrane</location>
    </subcellularLocation>
</comment>
<keyword evidence="14" id="KW-0539">Nucleus</keyword>
<dbReference type="InterPro" id="IPR057932">
    <property type="entry name" value="Spectrin_SYNE1_3"/>
</dbReference>
<feature type="coiled-coil region" evidence="15">
    <location>
        <begin position="4539"/>
        <end position="4566"/>
    </location>
</feature>
<dbReference type="CDD" id="cd21243">
    <property type="entry name" value="CH_SYNE1_rpt2"/>
    <property type="match status" value="1"/>
</dbReference>
<dbReference type="CDD" id="cd21241">
    <property type="entry name" value="CH_SYNE1_rpt1"/>
    <property type="match status" value="1"/>
</dbReference>
<evidence type="ECO:0000313" key="19">
    <source>
        <dbReference type="Proteomes" id="UP001331515"/>
    </source>
</evidence>
<dbReference type="GO" id="GO:0030017">
    <property type="term" value="C:sarcomere"/>
    <property type="evidence" value="ECO:0007669"/>
    <property type="project" value="UniProtKB-SubCell"/>
</dbReference>
<feature type="coiled-coil region" evidence="15">
    <location>
        <begin position="1475"/>
        <end position="1531"/>
    </location>
</feature>
<evidence type="ECO:0000256" key="12">
    <source>
        <dbReference type="ARBA" id="ARBA00023203"/>
    </source>
</evidence>
<proteinExistence type="inferred from homology"/>
<comment type="similarity">
    <text evidence="4">Belongs to the nesprin family.</text>
</comment>
<keyword evidence="19" id="KW-1185">Reference proteome</keyword>
<keyword evidence="6" id="KW-0597">Phosphoprotein</keyword>
<keyword evidence="11" id="KW-0472">Membrane</keyword>
<evidence type="ECO:0000256" key="11">
    <source>
        <dbReference type="ARBA" id="ARBA00023136"/>
    </source>
</evidence>
<dbReference type="PROSITE" id="PS00019">
    <property type="entry name" value="ACTININ_1"/>
    <property type="match status" value="1"/>
</dbReference>
<dbReference type="SUPFAM" id="SSF47576">
    <property type="entry name" value="Calponin-homology domain, CH-domain"/>
    <property type="match status" value="1"/>
</dbReference>
<reference evidence="18 19" key="1">
    <citation type="journal article" date="2023" name="Mol. Biol. Evol.">
        <title>Genomics of Secondarily Temperate Adaptation in the Only Non-Antarctic Icefish.</title>
        <authorList>
            <person name="Rivera-Colon A.G."/>
            <person name="Rayamajhi N."/>
            <person name="Minhas B.F."/>
            <person name="Madrigal G."/>
            <person name="Bilyk K.T."/>
            <person name="Yoon V."/>
            <person name="Hune M."/>
            <person name="Gregory S."/>
            <person name="Cheng C.H.C."/>
            <person name="Catchen J.M."/>
        </authorList>
    </citation>
    <scope>NUCLEOTIDE SEQUENCE [LARGE SCALE GENOMIC DNA]</scope>
    <source>
        <tissue evidence="18">White muscle</tissue>
    </source>
</reference>
<dbReference type="InterPro" id="IPR001589">
    <property type="entry name" value="Actinin_actin-bd_CS"/>
</dbReference>
<evidence type="ECO:0000256" key="9">
    <source>
        <dbReference type="ARBA" id="ARBA00022989"/>
    </source>
</evidence>
<dbReference type="GO" id="GO:0005856">
    <property type="term" value="C:cytoskeleton"/>
    <property type="evidence" value="ECO:0007669"/>
    <property type="project" value="UniProtKB-SubCell"/>
</dbReference>
<feature type="coiled-coil region" evidence="15">
    <location>
        <begin position="3956"/>
        <end position="4000"/>
    </location>
</feature>
<evidence type="ECO:0000256" key="16">
    <source>
        <dbReference type="SAM" id="MobiDB-lite"/>
    </source>
</evidence>
<evidence type="ECO:0000256" key="1">
    <source>
        <dbReference type="ARBA" id="ARBA00004126"/>
    </source>
</evidence>